<feature type="transmembrane region" description="Helical" evidence="2">
    <location>
        <begin position="47"/>
        <end position="72"/>
    </location>
</feature>
<feature type="transmembrane region" description="Helical" evidence="2">
    <location>
        <begin position="125"/>
        <end position="147"/>
    </location>
</feature>
<proteinExistence type="predicted"/>
<dbReference type="EMBL" id="MTBP01000001">
    <property type="protein sequence ID" value="POM26457.1"/>
    <property type="molecule type" value="Genomic_DNA"/>
</dbReference>
<gene>
    <name evidence="3" type="ORF">BTM25_08580</name>
</gene>
<evidence type="ECO:0000313" key="3">
    <source>
        <dbReference type="EMBL" id="POM26457.1"/>
    </source>
</evidence>
<organism evidence="3 4">
    <name type="scientific">Actinomadura rubteroloni</name>
    <dbReference type="NCBI Taxonomy" id="1926885"/>
    <lineage>
        <taxon>Bacteria</taxon>
        <taxon>Bacillati</taxon>
        <taxon>Actinomycetota</taxon>
        <taxon>Actinomycetes</taxon>
        <taxon>Streptosporangiales</taxon>
        <taxon>Thermomonosporaceae</taxon>
        <taxon>Actinomadura</taxon>
    </lineage>
</organism>
<dbReference type="Proteomes" id="UP000242367">
    <property type="component" value="Unassembled WGS sequence"/>
</dbReference>
<dbReference type="AlphaFoldDB" id="A0A2P4UN30"/>
<evidence type="ECO:0000256" key="1">
    <source>
        <dbReference type="SAM" id="MobiDB-lite"/>
    </source>
</evidence>
<protein>
    <submittedName>
        <fullName evidence="3">Uncharacterized protein</fullName>
    </submittedName>
</protein>
<feature type="region of interest" description="Disordered" evidence="1">
    <location>
        <begin position="156"/>
        <end position="177"/>
    </location>
</feature>
<reference evidence="3 4" key="1">
    <citation type="journal article" date="2017" name="Chemistry">
        <title>Isolation, Biosynthesis and Chemical Modifications of Rubterolones A-F: Rare Tropolone Alkaloids from Actinomadura sp. 5-2.</title>
        <authorList>
            <person name="Guo H."/>
            <person name="Benndorf R."/>
            <person name="Leichnitz D."/>
            <person name="Klassen J.L."/>
            <person name="Vollmers J."/>
            <person name="Gorls H."/>
            <person name="Steinacker M."/>
            <person name="Weigel C."/>
            <person name="Dahse H.M."/>
            <person name="Kaster A.K."/>
            <person name="de Beer Z.W."/>
            <person name="Poulsen M."/>
            <person name="Beemelmanns C."/>
        </authorList>
    </citation>
    <scope>NUCLEOTIDE SEQUENCE [LARGE SCALE GENOMIC DNA]</scope>
    <source>
        <strain evidence="3 4">5-2</strain>
    </source>
</reference>
<sequence>MQPHSTPPVVSPGRLVAAFFGGGAAAGAVAALFALAARFAIEATGAVLVPSAVHLIAAVVIGAVMAVAFVVAKARGPVAPVAAAAGALIAERAGWLAVEHLTGFTGRDITISLHLSMSDHDRYTMLSWASALLTALVAGGLTAAFALRGPTRVRPAYPVPQQPGPYNGRPPGQSWGA</sequence>
<name>A0A2P4UN30_9ACTN</name>
<keyword evidence="2" id="KW-0812">Transmembrane</keyword>
<evidence type="ECO:0000256" key="2">
    <source>
        <dbReference type="SAM" id="Phobius"/>
    </source>
</evidence>
<keyword evidence="2" id="KW-1133">Transmembrane helix</keyword>
<comment type="caution">
    <text evidence="3">The sequence shown here is derived from an EMBL/GenBank/DDBJ whole genome shotgun (WGS) entry which is preliminary data.</text>
</comment>
<feature type="transmembrane region" description="Helical" evidence="2">
    <location>
        <begin position="15"/>
        <end position="35"/>
    </location>
</feature>
<keyword evidence="4" id="KW-1185">Reference proteome</keyword>
<accession>A0A2P4UN30</accession>
<evidence type="ECO:0000313" key="4">
    <source>
        <dbReference type="Proteomes" id="UP000242367"/>
    </source>
</evidence>
<keyword evidence="2" id="KW-0472">Membrane</keyword>